<name>A0A3G4ZN77_9VIRU</name>
<accession>A0A3G4ZN77</accession>
<sequence>MNLFSYPKNHGMRWDYNNTKECIDMFDKNLTVNIIAEKMGRSEGSINALLERYLYKLYSQDKIPLDNLSKKFNLNIDEVKNICENAVKKNKLKQYKSTDNYNLSHIKEIIDVYNFIKNETTDTILMDSLKEKIMINVKEYIQSDHVTTNPQENQIVPLENMLQKPIKKIKMRIIKNKNGEIIRKEIIKQ</sequence>
<organism evidence="1">
    <name type="scientific">Terrestrivirus sp</name>
    <dbReference type="NCBI Taxonomy" id="2487775"/>
    <lineage>
        <taxon>Viruses</taxon>
        <taxon>Varidnaviria</taxon>
        <taxon>Bamfordvirae</taxon>
        <taxon>Nucleocytoviricota</taxon>
        <taxon>Megaviricetes</taxon>
        <taxon>Imitervirales</taxon>
        <taxon>Mimiviridae</taxon>
        <taxon>Klosneuvirinae</taxon>
    </lineage>
</organism>
<reference evidence="1" key="1">
    <citation type="submission" date="2018-10" db="EMBL/GenBank/DDBJ databases">
        <title>Hidden diversity of soil giant viruses.</title>
        <authorList>
            <person name="Schulz F."/>
            <person name="Alteio L."/>
            <person name="Goudeau D."/>
            <person name="Ryan E.M."/>
            <person name="Malmstrom R.R."/>
            <person name="Blanchard J."/>
            <person name="Woyke T."/>
        </authorList>
    </citation>
    <scope>NUCLEOTIDE SEQUENCE</scope>
    <source>
        <strain evidence="1">TEV1</strain>
    </source>
</reference>
<protein>
    <submittedName>
        <fullName evidence="1">Uncharacterized protein</fullName>
    </submittedName>
</protein>
<dbReference type="EMBL" id="MK071979">
    <property type="protein sequence ID" value="AYV75431.1"/>
    <property type="molecule type" value="Genomic_DNA"/>
</dbReference>
<gene>
    <name evidence="1" type="ORF">Terrestrivirus1_305</name>
</gene>
<evidence type="ECO:0000313" key="1">
    <source>
        <dbReference type="EMBL" id="AYV75431.1"/>
    </source>
</evidence>
<proteinExistence type="predicted"/>